<proteinExistence type="predicted"/>
<comment type="caution">
    <text evidence="1">The sequence shown here is derived from an EMBL/GenBank/DDBJ whole genome shotgun (WGS) entry which is preliminary data.</text>
</comment>
<protein>
    <recommendedName>
        <fullName evidence="3">DUF4878 domain-containing protein</fullName>
    </recommendedName>
</protein>
<dbReference type="EMBL" id="AZMJ01000085">
    <property type="protein sequence ID" value="ETJ01668.1"/>
    <property type="molecule type" value="Genomic_DNA"/>
</dbReference>
<sequence>HDVEVKNLKSEDNGDKATVTVTIQNNKKNMTKDIKVLMRHLGDGTWVIYDIPDIEDLYTITRK</sequence>
<evidence type="ECO:0000313" key="2">
    <source>
        <dbReference type="Proteomes" id="UP000018855"/>
    </source>
</evidence>
<evidence type="ECO:0008006" key="3">
    <source>
        <dbReference type="Google" id="ProtNLM"/>
    </source>
</evidence>
<organism evidence="1 2">
    <name type="scientific">Veillonella dispar DORA_11</name>
    <dbReference type="NCBI Taxonomy" id="1403949"/>
    <lineage>
        <taxon>Bacteria</taxon>
        <taxon>Bacillati</taxon>
        <taxon>Bacillota</taxon>
        <taxon>Negativicutes</taxon>
        <taxon>Veillonellales</taxon>
        <taxon>Veillonellaceae</taxon>
        <taxon>Veillonella</taxon>
    </lineage>
</organism>
<feature type="non-terminal residue" evidence="1">
    <location>
        <position position="1"/>
    </location>
</feature>
<evidence type="ECO:0000313" key="1">
    <source>
        <dbReference type="EMBL" id="ETJ01668.1"/>
    </source>
</evidence>
<dbReference type="AlphaFoldDB" id="W1V6N9"/>
<dbReference type="Proteomes" id="UP000018855">
    <property type="component" value="Unassembled WGS sequence"/>
</dbReference>
<reference evidence="1 2" key="1">
    <citation type="submission" date="2013-12" db="EMBL/GenBank/DDBJ databases">
        <title>A Varibaculum cambriense genome reconstructed from a premature infant gut community with otherwise low bacterial novelty that shifts toward anaerobic metabolism during the third week of life.</title>
        <authorList>
            <person name="Brown C.T."/>
            <person name="Sharon I."/>
            <person name="Thomas B.C."/>
            <person name="Castelle C.J."/>
            <person name="Morowitz M.J."/>
            <person name="Banfield J.F."/>
        </authorList>
    </citation>
    <scope>NUCLEOTIDE SEQUENCE [LARGE SCALE GENOMIC DNA]</scope>
    <source>
        <strain evidence="2">DORA_11</strain>
    </source>
</reference>
<gene>
    <name evidence="1" type="ORF">Q619_VDC00085G0001</name>
</gene>
<name>W1V6N9_9FIRM</name>
<dbReference type="PATRIC" id="fig|1403949.3.peg.252"/>
<accession>W1V6N9</accession>